<keyword evidence="2" id="KW-0479">Metal-binding</keyword>
<dbReference type="InterPro" id="IPR036965">
    <property type="entry name" value="Terpene_synth_N_sf"/>
</dbReference>
<dbReference type="AlphaFoldDB" id="A0A2P5CUT9"/>
<dbReference type="Proteomes" id="UP000237000">
    <property type="component" value="Unassembled WGS sequence"/>
</dbReference>
<dbReference type="InterPro" id="IPR005630">
    <property type="entry name" value="Terpene_synthase_metal-bd"/>
</dbReference>
<dbReference type="PANTHER" id="PTHR31225">
    <property type="entry name" value="OS04G0344100 PROTEIN-RELATED"/>
    <property type="match status" value="1"/>
</dbReference>
<proteinExistence type="predicted"/>
<dbReference type="GO" id="GO:0000287">
    <property type="term" value="F:magnesium ion binding"/>
    <property type="evidence" value="ECO:0007669"/>
    <property type="project" value="InterPro"/>
</dbReference>
<evidence type="ECO:0000256" key="1">
    <source>
        <dbReference type="ARBA" id="ARBA00001946"/>
    </source>
</evidence>
<evidence type="ECO:0000313" key="7">
    <source>
        <dbReference type="Proteomes" id="UP000237000"/>
    </source>
</evidence>
<evidence type="ECO:0000313" key="6">
    <source>
        <dbReference type="EMBL" id="PON64823.1"/>
    </source>
</evidence>
<keyword evidence="7" id="KW-1185">Reference proteome</keyword>
<dbReference type="SUPFAM" id="SSF48576">
    <property type="entry name" value="Terpenoid synthases"/>
    <property type="match status" value="1"/>
</dbReference>
<dbReference type="STRING" id="63057.A0A2P5CUT9"/>
<comment type="caution">
    <text evidence="6">The sequence shown here is derived from an EMBL/GenBank/DDBJ whole genome shotgun (WGS) entry which is preliminary data.</text>
</comment>
<dbReference type="InterPro" id="IPR001906">
    <property type="entry name" value="Terpene_synth_N"/>
</dbReference>
<evidence type="ECO:0000259" key="4">
    <source>
        <dbReference type="Pfam" id="PF01397"/>
    </source>
</evidence>
<dbReference type="EMBL" id="JXTC01000325">
    <property type="protein sequence ID" value="PON64823.1"/>
    <property type="molecule type" value="Genomic_DNA"/>
</dbReference>
<evidence type="ECO:0000256" key="3">
    <source>
        <dbReference type="ARBA" id="ARBA00022842"/>
    </source>
</evidence>
<dbReference type="InParanoid" id="A0A2P5CUT9"/>
<evidence type="ECO:0000259" key="5">
    <source>
        <dbReference type="Pfam" id="PF03936"/>
    </source>
</evidence>
<dbReference type="Gene3D" id="1.10.600.10">
    <property type="entry name" value="Farnesyl Diphosphate Synthase"/>
    <property type="match status" value="2"/>
</dbReference>
<gene>
    <name evidence="6" type="ORF">TorRG33x02_272390</name>
</gene>
<accession>A0A2P5CUT9</accession>
<dbReference type="SUPFAM" id="SSF48239">
    <property type="entry name" value="Terpenoid cyclases/Protein prenyltransferases"/>
    <property type="match status" value="1"/>
</dbReference>
<keyword evidence="3" id="KW-0460">Magnesium</keyword>
<dbReference type="InterPro" id="IPR008930">
    <property type="entry name" value="Terpenoid_cyclase/PrenylTrfase"/>
</dbReference>
<dbReference type="Gene3D" id="1.50.10.130">
    <property type="entry name" value="Terpene synthase, N-terminal domain"/>
    <property type="match status" value="1"/>
</dbReference>
<dbReference type="OrthoDB" id="1161874at2759"/>
<name>A0A2P5CUT9_TREOI</name>
<dbReference type="Pfam" id="PF01397">
    <property type="entry name" value="Terpene_synth"/>
    <property type="match status" value="1"/>
</dbReference>
<dbReference type="Pfam" id="PF03936">
    <property type="entry name" value="Terpene_synth_C"/>
    <property type="match status" value="1"/>
</dbReference>
<protein>
    <submittedName>
        <fullName evidence="6">Squalene/phytoene synthase</fullName>
    </submittedName>
</protein>
<organism evidence="6 7">
    <name type="scientific">Trema orientale</name>
    <name type="common">Charcoal tree</name>
    <name type="synonym">Celtis orientalis</name>
    <dbReference type="NCBI Taxonomy" id="63057"/>
    <lineage>
        <taxon>Eukaryota</taxon>
        <taxon>Viridiplantae</taxon>
        <taxon>Streptophyta</taxon>
        <taxon>Embryophyta</taxon>
        <taxon>Tracheophyta</taxon>
        <taxon>Spermatophyta</taxon>
        <taxon>Magnoliopsida</taxon>
        <taxon>eudicotyledons</taxon>
        <taxon>Gunneridae</taxon>
        <taxon>Pentapetalae</taxon>
        <taxon>rosids</taxon>
        <taxon>fabids</taxon>
        <taxon>Rosales</taxon>
        <taxon>Cannabaceae</taxon>
        <taxon>Trema</taxon>
    </lineage>
</organism>
<dbReference type="InterPro" id="IPR008949">
    <property type="entry name" value="Isoprenoid_synthase_dom_sf"/>
</dbReference>
<evidence type="ECO:0000256" key="2">
    <source>
        <dbReference type="ARBA" id="ARBA00022723"/>
    </source>
</evidence>
<dbReference type="GO" id="GO:0010333">
    <property type="term" value="F:terpene synthase activity"/>
    <property type="evidence" value="ECO:0007669"/>
    <property type="project" value="InterPro"/>
</dbReference>
<sequence length="363" mass="41552">MFSGFNIMDKKRVTQKGTLADTKVMLELLEASHVALEGENILDEAKAFVEEKLKITISNNLDKNKYLSKHVTHALEIPSYWRVQWFDVKWQTKHMINSTTTILVDLAKLNFNMVQATLQKDLKELSRWNFREIEQLPECMKICFQALYQTTCQIADEIETENGCKLVFPHLQKAWADFCKSLLVEAEWYHRGYIPSLEEYLSNACISSSGPMLLLHSYFTITRDATVEEMSDFLDKIQDLVYHISLVIRLCNDIGTSAAEQERGDAASSILCYMQEMKVSEEVAREHIRGMISKTWKKINKKCFSLSQMPTTSTTDISSFINITLNTARVAHSLYQSGDAFSAQETDNKTQILSLLVEPLISQ</sequence>
<dbReference type="GO" id="GO:0016114">
    <property type="term" value="P:terpenoid biosynthetic process"/>
    <property type="evidence" value="ECO:0007669"/>
    <property type="project" value="InterPro"/>
</dbReference>
<comment type="cofactor">
    <cofactor evidence="1">
        <name>Mg(2+)</name>
        <dbReference type="ChEBI" id="CHEBI:18420"/>
    </cofactor>
</comment>
<dbReference type="PANTHER" id="PTHR31225:SF94">
    <property type="entry name" value="ALPHA-FARNESENE SYNTHASE"/>
    <property type="match status" value="1"/>
</dbReference>
<feature type="domain" description="Terpene synthase metal-binding" evidence="5">
    <location>
        <begin position="125"/>
        <end position="298"/>
    </location>
</feature>
<reference evidence="7" key="1">
    <citation type="submission" date="2016-06" db="EMBL/GenBank/DDBJ databases">
        <title>Parallel loss of symbiosis genes in relatives of nitrogen-fixing non-legume Parasponia.</title>
        <authorList>
            <person name="Van Velzen R."/>
            <person name="Holmer R."/>
            <person name="Bu F."/>
            <person name="Rutten L."/>
            <person name="Van Zeijl A."/>
            <person name="Liu W."/>
            <person name="Santuari L."/>
            <person name="Cao Q."/>
            <person name="Sharma T."/>
            <person name="Shen D."/>
            <person name="Roswanjaya Y."/>
            <person name="Wardhani T."/>
            <person name="Kalhor M.S."/>
            <person name="Jansen J."/>
            <person name="Van den Hoogen J."/>
            <person name="Gungor B."/>
            <person name="Hartog M."/>
            <person name="Hontelez J."/>
            <person name="Verver J."/>
            <person name="Yang W.-C."/>
            <person name="Schijlen E."/>
            <person name="Repin R."/>
            <person name="Schilthuizen M."/>
            <person name="Schranz E."/>
            <person name="Heidstra R."/>
            <person name="Miyata K."/>
            <person name="Fedorova E."/>
            <person name="Kohlen W."/>
            <person name="Bisseling T."/>
            <person name="Smit S."/>
            <person name="Geurts R."/>
        </authorList>
    </citation>
    <scope>NUCLEOTIDE SEQUENCE [LARGE SCALE GENOMIC DNA]</scope>
    <source>
        <strain evidence="7">cv. RG33-2</strain>
    </source>
</reference>
<feature type="domain" description="Terpene synthase N-terminal" evidence="4">
    <location>
        <begin position="15"/>
        <end position="75"/>
    </location>
</feature>
<dbReference type="InterPro" id="IPR050148">
    <property type="entry name" value="Terpene_synthase-like"/>
</dbReference>